<evidence type="ECO:0000256" key="9">
    <source>
        <dbReference type="ARBA" id="ARBA00023136"/>
    </source>
</evidence>
<dbReference type="STRING" id="1423801.FD50_GL001504"/>
<dbReference type="NCBIfam" id="TIGR00739">
    <property type="entry name" value="yajC"/>
    <property type="match status" value="1"/>
</dbReference>
<evidence type="ECO:0000256" key="1">
    <source>
        <dbReference type="ARBA" id="ARBA00004162"/>
    </source>
</evidence>
<reference evidence="12 13" key="1">
    <citation type="journal article" date="2015" name="Genome Announc.">
        <title>Expanding the biotechnology potential of lactobacilli through comparative genomics of 213 strains and associated genera.</title>
        <authorList>
            <person name="Sun Z."/>
            <person name="Harris H.M."/>
            <person name="McCann A."/>
            <person name="Guo C."/>
            <person name="Argimon S."/>
            <person name="Zhang W."/>
            <person name="Yang X."/>
            <person name="Jeffery I.B."/>
            <person name="Cooney J.C."/>
            <person name="Kagawa T.F."/>
            <person name="Liu W."/>
            <person name="Song Y."/>
            <person name="Salvetti E."/>
            <person name="Wrobel A."/>
            <person name="Rasinkangas P."/>
            <person name="Parkhill J."/>
            <person name="Rea M.C."/>
            <person name="O'Sullivan O."/>
            <person name="Ritari J."/>
            <person name="Douillard F.P."/>
            <person name="Paul Ross R."/>
            <person name="Yang R."/>
            <person name="Briner A.E."/>
            <person name="Felis G.E."/>
            <person name="de Vos W.M."/>
            <person name="Barrangou R."/>
            <person name="Klaenhammer T.R."/>
            <person name="Caufield P.W."/>
            <person name="Cui Y."/>
            <person name="Zhang H."/>
            <person name="O'Toole P.W."/>
        </authorList>
    </citation>
    <scope>NUCLEOTIDE SEQUENCE [LARGE SCALE GENOMIC DNA]</scope>
    <source>
        <strain evidence="12 13">DSM 16230</strain>
    </source>
</reference>
<evidence type="ECO:0000256" key="10">
    <source>
        <dbReference type="SAM" id="MobiDB-lite"/>
    </source>
</evidence>
<evidence type="ECO:0000256" key="2">
    <source>
        <dbReference type="ARBA" id="ARBA00006742"/>
    </source>
</evidence>
<feature type="region of interest" description="Disordered" evidence="10">
    <location>
        <begin position="109"/>
        <end position="144"/>
    </location>
</feature>
<evidence type="ECO:0000256" key="7">
    <source>
        <dbReference type="ARBA" id="ARBA00022989"/>
    </source>
</evidence>
<proteinExistence type="inferred from homology"/>
<comment type="caution">
    <text evidence="12">The sequence shown here is derived from an EMBL/GenBank/DDBJ whole genome shotgun (WGS) entry which is preliminary data.</text>
</comment>
<dbReference type="PATRIC" id="fig|1423801.4.peg.1542"/>
<gene>
    <name evidence="12" type="ORF">FD50_GL001504</name>
</gene>
<dbReference type="Pfam" id="PF02699">
    <property type="entry name" value="YajC"/>
    <property type="match status" value="1"/>
</dbReference>
<keyword evidence="7 11" id="KW-1133">Transmembrane helix</keyword>
<accession>A0A0R1UWV2</accession>
<protein>
    <recommendedName>
        <fullName evidence="14">Preprotein translocase subunit YajC</fullName>
    </recommendedName>
</protein>
<feature type="compositionally biased region" description="Basic and acidic residues" evidence="10">
    <location>
        <begin position="134"/>
        <end position="144"/>
    </location>
</feature>
<evidence type="ECO:0000313" key="13">
    <source>
        <dbReference type="Proteomes" id="UP000051166"/>
    </source>
</evidence>
<keyword evidence="9 11" id="KW-0472">Membrane</keyword>
<evidence type="ECO:0000256" key="5">
    <source>
        <dbReference type="ARBA" id="ARBA00022692"/>
    </source>
</evidence>
<evidence type="ECO:0000256" key="6">
    <source>
        <dbReference type="ARBA" id="ARBA00022927"/>
    </source>
</evidence>
<dbReference type="InterPro" id="IPR003849">
    <property type="entry name" value="Preprotein_translocase_YajC"/>
</dbReference>
<dbReference type="PANTHER" id="PTHR33909">
    <property type="entry name" value="SEC TRANSLOCON ACCESSORY COMPLEX SUBUNIT YAJC"/>
    <property type="match status" value="1"/>
</dbReference>
<dbReference type="EMBL" id="AZFQ01000052">
    <property type="protein sequence ID" value="KRL97518.1"/>
    <property type="molecule type" value="Genomic_DNA"/>
</dbReference>
<comment type="subcellular location">
    <subcellularLocation>
        <location evidence="1">Cell membrane</location>
        <topology evidence="1">Single-pass membrane protein</topology>
    </subcellularLocation>
</comment>
<feature type="transmembrane region" description="Helical" evidence="11">
    <location>
        <begin position="18"/>
        <end position="42"/>
    </location>
</feature>
<evidence type="ECO:0000256" key="8">
    <source>
        <dbReference type="ARBA" id="ARBA00023010"/>
    </source>
</evidence>
<name>A0A0R1UWV2_9LACO</name>
<evidence type="ECO:0000256" key="3">
    <source>
        <dbReference type="ARBA" id="ARBA00022448"/>
    </source>
</evidence>
<dbReference type="SMART" id="SM01323">
    <property type="entry name" value="YajC"/>
    <property type="match status" value="1"/>
</dbReference>
<organism evidence="12 13">
    <name type="scientific">Liquorilactobacillus satsumensis DSM 16230 = JCM 12392</name>
    <dbReference type="NCBI Taxonomy" id="1423801"/>
    <lineage>
        <taxon>Bacteria</taxon>
        <taxon>Bacillati</taxon>
        <taxon>Bacillota</taxon>
        <taxon>Bacilli</taxon>
        <taxon>Lactobacillales</taxon>
        <taxon>Lactobacillaceae</taxon>
        <taxon>Liquorilactobacillus</taxon>
    </lineage>
</organism>
<evidence type="ECO:0000313" key="12">
    <source>
        <dbReference type="EMBL" id="KRL97518.1"/>
    </source>
</evidence>
<keyword evidence="3" id="KW-0813">Transport</keyword>
<keyword evidence="5 11" id="KW-0812">Transmembrane</keyword>
<evidence type="ECO:0000256" key="4">
    <source>
        <dbReference type="ARBA" id="ARBA00022475"/>
    </source>
</evidence>
<keyword evidence="13" id="KW-1185">Reference proteome</keyword>
<keyword evidence="6" id="KW-0653">Protein transport</keyword>
<sequence>MAVNFAKVKVSKTNRSELIMNGSVSTILMFAAFIVLMYFMMIRPQKKQQQKRREMMSNLKKGDAVVTIGRLHGVIDSINPAEHTVTLDCDGIYLTFDQSAIGQVIPAESAVKSAPSAVEKTPEQKQPTETTDSETEKKEENNKE</sequence>
<dbReference type="GO" id="GO:0015031">
    <property type="term" value="P:protein transport"/>
    <property type="evidence" value="ECO:0007669"/>
    <property type="project" value="UniProtKB-KW"/>
</dbReference>
<keyword evidence="4" id="KW-1003">Cell membrane</keyword>
<dbReference type="AlphaFoldDB" id="A0A0R1UWV2"/>
<dbReference type="GO" id="GO:0005886">
    <property type="term" value="C:plasma membrane"/>
    <property type="evidence" value="ECO:0007669"/>
    <property type="project" value="UniProtKB-SubCell"/>
</dbReference>
<evidence type="ECO:0000256" key="11">
    <source>
        <dbReference type="SAM" id="Phobius"/>
    </source>
</evidence>
<dbReference type="Proteomes" id="UP000051166">
    <property type="component" value="Unassembled WGS sequence"/>
</dbReference>
<keyword evidence="8" id="KW-0811">Translocation</keyword>
<dbReference type="PRINTS" id="PR01853">
    <property type="entry name" value="YAJCTRNLCASE"/>
</dbReference>
<dbReference type="PANTHER" id="PTHR33909:SF1">
    <property type="entry name" value="SEC TRANSLOCON ACCESSORY COMPLEX SUBUNIT YAJC"/>
    <property type="match status" value="1"/>
</dbReference>
<comment type="similarity">
    <text evidence="2">Belongs to the YajC family.</text>
</comment>
<evidence type="ECO:0008006" key="14">
    <source>
        <dbReference type="Google" id="ProtNLM"/>
    </source>
</evidence>